<evidence type="ECO:0000313" key="9">
    <source>
        <dbReference type="EMBL" id="MBY9076040.1"/>
    </source>
</evidence>
<evidence type="ECO:0000259" key="8">
    <source>
        <dbReference type="SMART" id="SM00813"/>
    </source>
</evidence>
<keyword evidence="5" id="KW-0378">Hydrolase</keyword>
<dbReference type="PANTHER" id="PTHR43576">
    <property type="entry name" value="ALPHA-L-ARABINOFURANOSIDASE C-RELATED"/>
    <property type="match status" value="1"/>
</dbReference>
<evidence type="ECO:0000256" key="5">
    <source>
        <dbReference type="ARBA" id="ARBA00022801"/>
    </source>
</evidence>
<gene>
    <name evidence="9" type="ORF">K1X13_14490</name>
</gene>
<dbReference type="SUPFAM" id="SSF51445">
    <property type="entry name" value="(Trans)glycosidases"/>
    <property type="match status" value="1"/>
</dbReference>
<dbReference type="InterPro" id="IPR010720">
    <property type="entry name" value="Alpha-L-AF_C"/>
</dbReference>
<protein>
    <recommendedName>
        <fullName evidence="4">non-reducing end alpha-L-arabinofuranosidase</fullName>
        <ecNumber evidence="4">3.2.1.55</ecNumber>
    </recommendedName>
</protein>
<keyword evidence="6" id="KW-0119">Carbohydrate metabolism</keyword>
<dbReference type="Pfam" id="PF22848">
    <property type="entry name" value="ASD1_dom"/>
    <property type="match status" value="1"/>
</dbReference>
<comment type="catalytic activity">
    <reaction evidence="1">
        <text>Hydrolysis of terminal non-reducing alpha-L-arabinofuranoside residues in alpha-L-arabinosides.</text>
        <dbReference type="EC" id="3.2.1.55"/>
    </reaction>
</comment>
<reference evidence="9 10" key="1">
    <citation type="submission" date="2021-08" db="EMBL/GenBank/DDBJ databases">
        <title>Nocardioides bacterium WL0053 sp. nov., isolated from the sediment.</title>
        <authorList>
            <person name="Wang L."/>
            <person name="Zhang D."/>
            <person name="Zhang A."/>
        </authorList>
    </citation>
    <scope>NUCLEOTIDE SEQUENCE [LARGE SCALE GENOMIC DNA]</scope>
    <source>
        <strain evidence="9 10">WL0053</strain>
    </source>
</reference>
<dbReference type="Pfam" id="PF06964">
    <property type="entry name" value="Alpha-L-AF_C"/>
    <property type="match status" value="1"/>
</dbReference>
<comment type="subunit">
    <text evidence="3">Homohexamer; trimer of dimers.</text>
</comment>
<dbReference type="Proteomes" id="UP000754710">
    <property type="component" value="Unassembled WGS sequence"/>
</dbReference>
<organism evidence="9 10">
    <name type="scientific">Nocardioides jiangsuensis</name>
    <dbReference type="NCBI Taxonomy" id="2866161"/>
    <lineage>
        <taxon>Bacteria</taxon>
        <taxon>Bacillati</taxon>
        <taxon>Actinomycetota</taxon>
        <taxon>Actinomycetes</taxon>
        <taxon>Propionibacteriales</taxon>
        <taxon>Nocardioidaceae</taxon>
        <taxon>Nocardioides</taxon>
    </lineage>
</organism>
<dbReference type="InterPro" id="IPR017853">
    <property type="entry name" value="GH"/>
</dbReference>
<proteinExistence type="inferred from homology"/>
<evidence type="ECO:0000256" key="2">
    <source>
        <dbReference type="ARBA" id="ARBA00007186"/>
    </source>
</evidence>
<dbReference type="InterPro" id="IPR013780">
    <property type="entry name" value="Glyco_hydro_b"/>
</dbReference>
<evidence type="ECO:0000256" key="7">
    <source>
        <dbReference type="ARBA" id="ARBA00023295"/>
    </source>
</evidence>
<evidence type="ECO:0000313" key="10">
    <source>
        <dbReference type="Proteomes" id="UP000754710"/>
    </source>
</evidence>
<feature type="domain" description="Alpha-L-arabinofuranosidase C-terminal" evidence="8">
    <location>
        <begin position="291"/>
        <end position="493"/>
    </location>
</feature>
<keyword evidence="7" id="KW-0326">Glycosidase</keyword>
<dbReference type="SUPFAM" id="SSF51011">
    <property type="entry name" value="Glycosyl hydrolase domain"/>
    <property type="match status" value="1"/>
</dbReference>
<name>A0ABS7RLX4_9ACTN</name>
<evidence type="ECO:0000256" key="1">
    <source>
        <dbReference type="ARBA" id="ARBA00001462"/>
    </source>
</evidence>
<accession>A0ABS7RLX4</accession>
<evidence type="ECO:0000256" key="3">
    <source>
        <dbReference type="ARBA" id="ARBA00011165"/>
    </source>
</evidence>
<evidence type="ECO:0000256" key="6">
    <source>
        <dbReference type="ARBA" id="ARBA00023277"/>
    </source>
</evidence>
<dbReference type="Gene3D" id="3.20.20.80">
    <property type="entry name" value="Glycosidases"/>
    <property type="match status" value="1"/>
</dbReference>
<dbReference type="EMBL" id="JAIEZQ010000002">
    <property type="protein sequence ID" value="MBY9076040.1"/>
    <property type="molecule type" value="Genomic_DNA"/>
</dbReference>
<evidence type="ECO:0000256" key="4">
    <source>
        <dbReference type="ARBA" id="ARBA00012670"/>
    </source>
</evidence>
<dbReference type="Gene3D" id="2.60.40.1180">
    <property type="entry name" value="Golgi alpha-mannosidase II"/>
    <property type="match status" value="1"/>
</dbReference>
<dbReference type="EC" id="3.2.1.55" evidence="4"/>
<sequence>MAVATITLDRAFRVGPVDRRLFGTFVEHMGRCVYTGIYEPDHPTADAGGFRGDVAALVRELGPTVVRYPGGNFVSGYRWEDGIGPQADRPRRLDLAWKAIETNAVGVDEFTAWCRTVGMDPIMAVNLGTRGVQEAVDLLEYCNHPEGTALSDLRRAHGAKEPHDIKVWCLGNELDGPWQVGHKTADEYGRLAAETARAMRMVDPGIELVACGSSNSRMPTFGAWEATTLEHCYDLVDYVSLHTYYDPLPTDLPTFLASSVDLDRMIDAVVATADAVGARLKSRRRLRLSVDEWNVWHQSRFEGQDARTYGDEPALIEDVYDVADAVVVGSLLITLLRHADRVGIACQAQLVNVIAPILTQAGGGAWTQTIFHPFAQAARWARGEVLLVQPSVESYESALHGDVPLLDATATYDEETGEVTVLCANRSTDEATELRADLRGLGGSCRVVEATVLSDDDVRATNTEQQPDRVIPRTLPDVTVDGGQLRAQLPPVSWAVIRLTTVSDR</sequence>
<dbReference type="SMART" id="SM00813">
    <property type="entry name" value="Alpha-L-AF_C"/>
    <property type="match status" value="1"/>
</dbReference>
<comment type="caution">
    <text evidence="9">The sequence shown here is derived from an EMBL/GenBank/DDBJ whole genome shotgun (WGS) entry which is preliminary data.</text>
</comment>
<keyword evidence="10" id="KW-1185">Reference proteome</keyword>
<dbReference type="InterPro" id="IPR055235">
    <property type="entry name" value="ASD1_cat"/>
</dbReference>
<dbReference type="PANTHER" id="PTHR43576:SF3">
    <property type="entry name" value="ALPHA-L-ARABINOFURANOSIDASE C"/>
    <property type="match status" value="1"/>
</dbReference>
<comment type="similarity">
    <text evidence="2">Belongs to the glycosyl hydrolase 51 family.</text>
</comment>